<dbReference type="AlphaFoldDB" id="A0A401FMY4"/>
<dbReference type="GO" id="GO:0022857">
    <property type="term" value="F:transmembrane transporter activity"/>
    <property type="evidence" value="ECO:0007669"/>
    <property type="project" value="InterPro"/>
</dbReference>
<dbReference type="Pfam" id="PF04069">
    <property type="entry name" value="OpuAC"/>
    <property type="match status" value="1"/>
</dbReference>
<evidence type="ECO:0000259" key="1">
    <source>
        <dbReference type="Pfam" id="PF04069"/>
    </source>
</evidence>
<dbReference type="Proteomes" id="UP000286974">
    <property type="component" value="Unassembled WGS sequence"/>
</dbReference>
<evidence type="ECO:0000313" key="2">
    <source>
        <dbReference type="EMBL" id="GAY73591.1"/>
    </source>
</evidence>
<accession>A0A401FMY4</accession>
<keyword evidence="3" id="KW-1185">Reference proteome</keyword>
<dbReference type="InterPro" id="IPR007210">
    <property type="entry name" value="ABC_Gly_betaine_transp_sub-bd"/>
</dbReference>
<sequence>MEFIDRKDGYKGIQKKYGLNIKYQSMDPDLRYEALNKGAVNIADGYSTDSQIRQYHLIVLKDDRNLFPIYQGAPLMKNSFARKNPKIVKALDRLAGQISESDMQQMNYEVNVQKRSAAAVAKDYLVAHHLIGGK</sequence>
<dbReference type="GO" id="GO:0043190">
    <property type="term" value="C:ATP-binding cassette (ABC) transporter complex"/>
    <property type="evidence" value="ECO:0007669"/>
    <property type="project" value="InterPro"/>
</dbReference>
<feature type="domain" description="ABC-type glycine betaine transport system substrate-binding" evidence="1">
    <location>
        <begin position="2"/>
        <end position="125"/>
    </location>
</feature>
<gene>
    <name evidence="2" type="ORF">NBRC111893_1737</name>
</gene>
<reference evidence="2 3" key="1">
    <citation type="submission" date="2017-11" db="EMBL/GenBank/DDBJ databases">
        <title>Draft Genome Sequence of Lactobacillus curieae NBRC 111893 isolated from Koso, a Japanese sugar-Vegetable Fermented Beverage.</title>
        <authorList>
            <person name="Chiou T.Y."/>
            <person name="Oshima K."/>
            <person name="Suda W."/>
            <person name="Hattori M."/>
            <person name="Takahashi T."/>
        </authorList>
    </citation>
    <scope>NUCLEOTIDE SEQUENCE [LARGE SCALE GENOMIC DNA]</scope>
    <source>
        <strain evidence="2 3">NBRC111893</strain>
    </source>
</reference>
<protein>
    <submittedName>
        <fullName evidence="2">L-proline glycine betaine binding ABC transporter protein proX</fullName>
    </submittedName>
</protein>
<dbReference type="Gene3D" id="3.40.190.10">
    <property type="entry name" value="Periplasmic binding protein-like II"/>
    <property type="match status" value="1"/>
</dbReference>
<dbReference type="SUPFAM" id="SSF53850">
    <property type="entry name" value="Periplasmic binding protein-like II"/>
    <property type="match status" value="1"/>
</dbReference>
<evidence type="ECO:0000313" key="3">
    <source>
        <dbReference type="Proteomes" id="UP000286974"/>
    </source>
</evidence>
<organism evidence="2 3">
    <name type="scientific">Lentilactobacillus kosonis</name>
    <dbReference type="NCBI Taxonomy" id="2810561"/>
    <lineage>
        <taxon>Bacteria</taxon>
        <taxon>Bacillati</taxon>
        <taxon>Bacillota</taxon>
        <taxon>Bacilli</taxon>
        <taxon>Lactobacillales</taxon>
        <taxon>Lactobacillaceae</taxon>
        <taxon>Lentilactobacillus</taxon>
    </lineage>
</organism>
<comment type="caution">
    <text evidence="2">The sequence shown here is derived from an EMBL/GenBank/DDBJ whole genome shotgun (WGS) entry which is preliminary data.</text>
</comment>
<proteinExistence type="predicted"/>
<name>A0A401FMY4_9LACO</name>
<dbReference type="EMBL" id="BEXA01000003">
    <property type="protein sequence ID" value="GAY73591.1"/>
    <property type="molecule type" value="Genomic_DNA"/>
</dbReference>